<protein>
    <submittedName>
        <fullName evidence="1">Uncharacterized protein</fullName>
    </submittedName>
</protein>
<reference evidence="1" key="1">
    <citation type="journal article" date="2020" name="Stud. Mycol.">
        <title>101 Dothideomycetes genomes: a test case for predicting lifestyles and emergence of pathogens.</title>
        <authorList>
            <person name="Haridas S."/>
            <person name="Albert R."/>
            <person name="Binder M."/>
            <person name="Bloem J."/>
            <person name="Labutti K."/>
            <person name="Salamov A."/>
            <person name="Andreopoulos B."/>
            <person name="Baker S."/>
            <person name="Barry K."/>
            <person name="Bills G."/>
            <person name="Bluhm B."/>
            <person name="Cannon C."/>
            <person name="Castanera R."/>
            <person name="Culley D."/>
            <person name="Daum C."/>
            <person name="Ezra D."/>
            <person name="Gonzalez J."/>
            <person name="Henrissat B."/>
            <person name="Kuo A."/>
            <person name="Liang C."/>
            <person name="Lipzen A."/>
            <person name="Lutzoni F."/>
            <person name="Magnuson J."/>
            <person name="Mondo S."/>
            <person name="Nolan M."/>
            <person name="Ohm R."/>
            <person name="Pangilinan J."/>
            <person name="Park H.-J."/>
            <person name="Ramirez L."/>
            <person name="Alfaro M."/>
            <person name="Sun H."/>
            <person name="Tritt A."/>
            <person name="Yoshinaga Y."/>
            <person name="Zwiers L.-H."/>
            <person name="Turgeon B."/>
            <person name="Goodwin S."/>
            <person name="Spatafora J."/>
            <person name="Crous P."/>
            <person name="Grigoriev I."/>
        </authorList>
    </citation>
    <scope>NUCLEOTIDE SEQUENCE</scope>
    <source>
        <strain evidence="1">CBS 110217</strain>
    </source>
</reference>
<evidence type="ECO:0000313" key="2">
    <source>
        <dbReference type="Proteomes" id="UP000799777"/>
    </source>
</evidence>
<name>A0A9P4HLE0_9PLEO</name>
<dbReference type="EMBL" id="ML978154">
    <property type="protein sequence ID" value="KAF2036463.1"/>
    <property type="molecule type" value="Genomic_DNA"/>
</dbReference>
<accession>A0A9P4HLE0</accession>
<gene>
    <name evidence="1" type="ORF">EK21DRAFT_95744</name>
</gene>
<keyword evidence="2" id="KW-1185">Reference proteome</keyword>
<proteinExistence type="predicted"/>
<sequence length="218" mass="25144">MPILEDFPYSREKCVQAIHNYYKFLSELYLDDTLILEPPEDGWPSVTLRALQDLHKTDEVVALLRHLPYIQRKFDVKGAPGCKFADWQENCSSLHDESSTAYAHKTTTEDPIICDRIPAHIIGLTQGPRDTPIFLLDTEQGAVHWWDCPIEVWSTAAQEESHKSDRCWTTYDSNSDGMAGKLQTIYREHGWQDLQLHRKEECMEAVKSVTRAHDLDND</sequence>
<dbReference type="AlphaFoldDB" id="A0A9P4HLE0"/>
<comment type="caution">
    <text evidence="1">The sequence shown here is derived from an EMBL/GenBank/DDBJ whole genome shotgun (WGS) entry which is preliminary data.</text>
</comment>
<organism evidence="1 2">
    <name type="scientific">Setomelanomma holmii</name>
    <dbReference type="NCBI Taxonomy" id="210430"/>
    <lineage>
        <taxon>Eukaryota</taxon>
        <taxon>Fungi</taxon>
        <taxon>Dikarya</taxon>
        <taxon>Ascomycota</taxon>
        <taxon>Pezizomycotina</taxon>
        <taxon>Dothideomycetes</taxon>
        <taxon>Pleosporomycetidae</taxon>
        <taxon>Pleosporales</taxon>
        <taxon>Pleosporineae</taxon>
        <taxon>Phaeosphaeriaceae</taxon>
        <taxon>Setomelanomma</taxon>
    </lineage>
</organism>
<evidence type="ECO:0000313" key="1">
    <source>
        <dbReference type="EMBL" id="KAF2036463.1"/>
    </source>
</evidence>
<dbReference type="OrthoDB" id="5343383at2759"/>
<dbReference type="Proteomes" id="UP000799777">
    <property type="component" value="Unassembled WGS sequence"/>
</dbReference>